<sequence>MASINHQYNKKEVNVSNFLLQFLPKKEVKFSSWLYELKSSLHFDELKLQSVIAKKIQEHLPNYNIIYYNKTIVSTLDITHKNKPDFLMWKKDYTEWYVIEVELKNHSIEHVEEQISTFYHGDYRDVETIYAYVNGKKQIDKLPFIDMISSKRPKIMLIADHVRYEWEKEFKKYNCTFGSIQIYCDEHENFTYRFNGDWPQEYSNFTICKLDKFNSTFNISNPSFFRNFGLKSGDNIDLYYRGIASKWEYLFDEQAEFIIYLEDYLDIDLTQDRWKIIRNAQNQFHLLKF</sequence>
<evidence type="ECO:0000313" key="1">
    <source>
        <dbReference type="EMBL" id="MEA5140025.1"/>
    </source>
</evidence>
<accession>A0ABU5QB05</accession>
<reference evidence="1 2" key="1">
    <citation type="submission" date="2023-12" db="EMBL/GenBank/DDBJ databases">
        <title>Novel species of the genus Arcicella isolated from rivers.</title>
        <authorList>
            <person name="Lu H."/>
        </authorList>
    </citation>
    <scope>NUCLEOTIDE SEQUENCE [LARGE SCALE GENOMIC DNA]</scope>
    <source>
        <strain evidence="1 2">KCTC 23307</strain>
    </source>
</reference>
<dbReference type="Proteomes" id="UP001302949">
    <property type="component" value="Unassembled WGS sequence"/>
</dbReference>
<protein>
    <submittedName>
        <fullName evidence="1">Uncharacterized protein</fullName>
    </submittedName>
</protein>
<dbReference type="EMBL" id="JAYFUM010000014">
    <property type="protein sequence ID" value="MEA5140025.1"/>
    <property type="molecule type" value="Genomic_DNA"/>
</dbReference>
<proteinExistence type="predicted"/>
<organism evidence="1 2">
    <name type="scientific">Arcicella rigui</name>
    <dbReference type="NCBI Taxonomy" id="797020"/>
    <lineage>
        <taxon>Bacteria</taxon>
        <taxon>Pseudomonadati</taxon>
        <taxon>Bacteroidota</taxon>
        <taxon>Cytophagia</taxon>
        <taxon>Cytophagales</taxon>
        <taxon>Flectobacillaceae</taxon>
        <taxon>Arcicella</taxon>
    </lineage>
</organism>
<dbReference type="RefSeq" id="WP_323297182.1">
    <property type="nucleotide sequence ID" value="NZ_JAYFUM010000014.1"/>
</dbReference>
<keyword evidence="2" id="KW-1185">Reference proteome</keyword>
<gene>
    <name evidence="1" type="ORF">VB248_12815</name>
</gene>
<evidence type="ECO:0000313" key="2">
    <source>
        <dbReference type="Proteomes" id="UP001302949"/>
    </source>
</evidence>
<comment type="caution">
    <text evidence="1">The sequence shown here is derived from an EMBL/GenBank/DDBJ whole genome shotgun (WGS) entry which is preliminary data.</text>
</comment>
<name>A0ABU5QB05_9BACT</name>